<evidence type="ECO:0000313" key="2">
    <source>
        <dbReference type="EMBL" id="SEA18561.1"/>
    </source>
</evidence>
<dbReference type="PANTHER" id="PTHR35177:SF2">
    <property type="entry name" value="HYDROGENASE MATURATION FACTOR HYBG"/>
    <property type="match status" value="1"/>
</dbReference>
<name>A0A1H3Z5D7_9BACI</name>
<dbReference type="OrthoDB" id="9806017at2"/>
<dbReference type="RefSeq" id="WP_093042963.1">
    <property type="nucleotide sequence ID" value="NZ_FNQR01000003.1"/>
</dbReference>
<dbReference type="Gene3D" id="2.30.30.140">
    <property type="match status" value="1"/>
</dbReference>
<dbReference type="InterPro" id="IPR001109">
    <property type="entry name" value="Hydrogenase_HupF/HypC"/>
</dbReference>
<comment type="similarity">
    <text evidence="1">Belongs to the HupF/HypC family.</text>
</comment>
<keyword evidence="3" id="KW-1185">Reference proteome</keyword>
<proteinExistence type="inferred from homology"/>
<dbReference type="GO" id="GO:1902670">
    <property type="term" value="F:carbon dioxide binding"/>
    <property type="evidence" value="ECO:0007669"/>
    <property type="project" value="TreeGrafter"/>
</dbReference>
<dbReference type="PANTHER" id="PTHR35177">
    <property type="entry name" value="HYDROGENASE MATURATION FACTOR HYBG"/>
    <property type="match status" value="1"/>
</dbReference>
<dbReference type="EMBL" id="FNQR01000003">
    <property type="protein sequence ID" value="SEA18561.1"/>
    <property type="molecule type" value="Genomic_DNA"/>
</dbReference>
<evidence type="ECO:0000256" key="1">
    <source>
        <dbReference type="ARBA" id="ARBA00006018"/>
    </source>
</evidence>
<dbReference type="SUPFAM" id="SSF159127">
    <property type="entry name" value="HupF/HypC-like"/>
    <property type="match status" value="1"/>
</dbReference>
<dbReference type="PRINTS" id="PR00445">
    <property type="entry name" value="HUPFHYPC"/>
</dbReference>
<dbReference type="AlphaFoldDB" id="A0A1H3Z5D7"/>
<accession>A0A1H3Z5D7</accession>
<sequence length="72" mass="8009">MCLSMPARVVEIGEKKCTAIVDYLGSRIMVGVELLEAVETGQYVLVHAGEAIQVIDEEQAIQSLDFWKELLE</sequence>
<dbReference type="GO" id="GO:0051604">
    <property type="term" value="P:protein maturation"/>
    <property type="evidence" value="ECO:0007669"/>
    <property type="project" value="TreeGrafter"/>
</dbReference>
<reference evidence="2 3" key="1">
    <citation type="submission" date="2016-10" db="EMBL/GenBank/DDBJ databases">
        <authorList>
            <person name="de Groot N.N."/>
        </authorList>
    </citation>
    <scope>NUCLEOTIDE SEQUENCE [LARGE SCALE GENOMIC DNA]</scope>
    <source>
        <strain evidence="2 3">CCM7597</strain>
    </source>
</reference>
<dbReference type="STRING" id="571932.SAMN05421743_103122"/>
<dbReference type="NCBIfam" id="TIGR00074">
    <property type="entry name" value="hypC_hupF"/>
    <property type="match status" value="1"/>
</dbReference>
<dbReference type="GO" id="GO:0005506">
    <property type="term" value="F:iron ion binding"/>
    <property type="evidence" value="ECO:0007669"/>
    <property type="project" value="TreeGrafter"/>
</dbReference>
<protein>
    <submittedName>
        <fullName evidence="2">Hydrogenase expression/formation protein HypC</fullName>
    </submittedName>
</protein>
<dbReference type="Pfam" id="PF01455">
    <property type="entry name" value="HupF_HypC"/>
    <property type="match status" value="1"/>
</dbReference>
<gene>
    <name evidence="2" type="ORF">SAMN05421743_103122</name>
</gene>
<organism evidence="2 3">
    <name type="scientific">Thalassobacillus cyri</name>
    <dbReference type="NCBI Taxonomy" id="571932"/>
    <lineage>
        <taxon>Bacteria</taxon>
        <taxon>Bacillati</taxon>
        <taxon>Bacillota</taxon>
        <taxon>Bacilli</taxon>
        <taxon>Bacillales</taxon>
        <taxon>Bacillaceae</taxon>
        <taxon>Thalassobacillus</taxon>
    </lineage>
</organism>
<dbReference type="Proteomes" id="UP000198584">
    <property type="component" value="Unassembled WGS sequence"/>
</dbReference>
<evidence type="ECO:0000313" key="3">
    <source>
        <dbReference type="Proteomes" id="UP000198584"/>
    </source>
</evidence>